<keyword evidence="4" id="KW-1185">Reference proteome</keyword>
<organism evidence="3 4">
    <name type="scientific">Glaciecola petra</name>
    <dbReference type="NCBI Taxonomy" id="3075602"/>
    <lineage>
        <taxon>Bacteria</taxon>
        <taxon>Pseudomonadati</taxon>
        <taxon>Pseudomonadota</taxon>
        <taxon>Gammaproteobacteria</taxon>
        <taxon>Alteromonadales</taxon>
        <taxon>Alteromonadaceae</taxon>
        <taxon>Glaciecola</taxon>
    </lineage>
</organism>
<dbReference type="PANTHER" id="PTHR45947">
    <property type="entry name" value="SULFOQUINOVOSYL TRANSFERASE SQD2"/>
    <property type="match status" value="1"/>
</dbReference>
<dbReference type="Pfam" id="PF13439">
    <property type="entry name" value="Glyco_transf_4"/>
    <property type="match status" value="1"/>
</dbReference>
<keyword evidence="3" id="KW-0328">Glycosyltransferase</keyword>
<dbReference type="InterPro" id="IPR001296">
    <property type="entry name" value="Glyco_trans_1"/>
</dbReference>
<dbReference type="EC" id="2.4.-.-" evidence="3"/>
<feature type="domain" description="Glycosyl transferase family 1" evidence="1">
    <location>
        <begin position="198"/>
        <end position="356"/>
    </location>
</feature>
<comment type="caution">
    <text evidence="3">The sequence shown here is derived from an EMBL/GenBank/DDBJ whole genome shotgun (WGS) entry which is preliminary data.</text>
</comment>
<evidence type="ECO:0000313" key="3">
    <source>
        <dbReference type="EMBL" id="MDT0593608.1"/>
    </source>
</evidence>
<keyword evidence="3" id="KW-0808">Transferase</keyword>
<dbReference type="Proteomes" id="UP001253545">
    <property type="component" value="Unassembled WGS sequence"/>
</dbReference>
<evidence type="ECO:0000313" key="4">
    <source>
        <dbReference type="Proteomes" id="UP001253545"/>
    </source>
</evidence>
<dbReference type="EMBL" id="JAVRHX010000001">
    <property type="protein sequence ID" value="MDT0593608.1"/>
    <property type="molecule type" value="Genomic_DNA"/>
</dbReference>
<proteinExistence type="predicted"/>
<accession>A0ABU2ZLV4</accession>
<feature type="domain" description="Glycosyltransferase subfamily 4-like N-terminal" evidence="2">
    <location>
        <begin position="26"/>
        <end position="184"/>
    </location>
</feature>
<dbReference type="CDD" id="cd03801">
    <property type="entry name" value="GT4_PimA-like"/>
    <property type="match status" value="1"/>
</dbReference>
<name>A0ABU2ZLV4_9ALTE</name>
<dbReference type="GO" id="GO:0016757">
    <property type="term" value="F:glycosyltransferase activity"/>
    <property type="evidence" value="ECO:0007669"/>
    <property type="project" value="UniProtKB-KW"/>
</dbReference>
<dbReference type="Pfam" id="PF00534">
    <property type="entry name" value="Glycos_transf_1"/>
    <property type="match status" value="1"/>
</dbReference>
<dbReference type="PANTHER" id="PTHR45947:SF3">
    <property type="entry name" value="SULFOQUINOVOSYL TRANSFERASE SQD2"/>
    <property type="match status" value="1"/>
</dbReference>
<gene>
    <name evidence="3" type="ORF">RM552_01965</name>
</gene>
<reference evidence="3 4" key="1">
    <citation type="submission" date="2023-09" db="EMBL/GenBank/DDBJ databases">
        <authorList>
            <person name="Rey-Velasco X."/>
        </authorList>
    </citation>
    <scope>NUCLEOTIDE SEQUENCE [LARGE SCALE GENOMIC DNA]</scope>
    <source>
        <strain evidence="3 4">P117</strain>
    </source>
</reference>
<sequence>MAKLALIRPHPSVQDIQFYNSQEIGLANALAELGHYVDVICIGPNNKFEKQNIAEFENGSVSRILLPYKKLPIIDLIYFPKLSSFLHEQQYEFVHVNEFNEFVTYQVSRFSKKHKVPFVYYQGMYKQFPGKIYSLYQIIYDFFCLPSVKRHTSIALAKTSFAEKYIQEKGFTNTKVIPVGLDTKKLVLPDTHEQDFAARFAIPTEHTLVIYIGSFEPRRNIELLTNIAQTLKDEPITFLYIGEGELLEGAKQFKQTHQLENLLLPGAIPQSELAAIYERAQIVLLASDYEIYGMILLEAMYFATAAISTLNAGSVDLINDDNGCIIESKDLQTWCDKVKELSSSTETIGNMSKYAQVFVQDNLTWEKVAEKYQAEILDPNLSEK</sequence>
<dbReference type="SUPFAM" id="SSF53756">
    <property type="entry name" value="UDP-Glycosyltransferase/glycogen phosphorylase"/>
    <property type="match status" value="1"/>
</dbReference>
<evidence type="ECO:0000259" key="2">
    <source>
        <dbReference type="Pfam" id="PF13439"/>
    </source>
</evidence>
<protein>
    <submittedName>
        <fullName evidence="3">Glycosyltransferase family 4 protein</fullName>
        <ecNumber evidence="3">2.4.-.-</ecNumber>
    </submittedName>
</protein>
<dbReference type="InterPro" id="IPR028098">
    <property type="entry name" value="Glyco_trans_4-like_N"/>
</dbReference>
<evidence type="ECO:0000259" key="1">
    <source>
        <dbReference type="Pfam" id="PF00534"/>
    </source>
</evidence>
<dbReference type="RefSeq" id="WP_311367115.1">
    <property type="nucleotide sequence ID" value="NZ_JAVRHX010000001.1"/>
</dbReference>
<dbReference type="Gene3D" id="3.40.50.2000">
    <property type="entry name" value="Glycogen Phosphorylase B"/>
    <property type="match status" value="2"/>
</dbReference>
<dbReference type="InterPro" id="IPR050194">
    <property type="entry name" value="Glycosyltransferase_grp1"/>
</dbReference>